<name>A0A0B7NC24_9FUNG</name>
<evidence type="ECO:0000259" key="1">
    <source>
        <dbReference type="PROSITE" id="PS50994"/>
    </source>
</evidence>
<dbReference type="AlphaFoldDB" id="A0A0B7NC24"/>
<proteinExistence type="predicted"/>
<reference evidence="2 3" key="1">
    <citation type="submission" date="2014-09" db="EMBL/GenBank/DDBJ databases">
        <authorList>
            <person name="Ellenberger Sabrina"/>
        </authorList>
    </citation>
    <scope>NUCLEOTIDE SEQUENCE [LARGE SCALE GENOMIC DNA]</scope>
    <source>
        <strain evidence="2 3">CBS 412.66</strain>
    </source>
</reference>
<dbReference type="InterPro" id="IPR012337">
    <property type="entry name" value="RNaseH-like_sf"/>
</dbReference>
<keyword evidence="3" id="KW-1185">Reference proteome</keyword>
<dbReference type="InterPro" id="IPR036397">
    <property type="entry name" value="RNaseH_sf"/>
</dbReference>
<evidence type="ECO:0000313" key="3">
    <source>
        <dbReference type="Proteomes" id="UP000054107"/>
    </source>
</evidence>
<dbReference type="Gene3D" id="3.30.420.10">
    <property type="entry name" value="Ribonuclease H-like superfamily/Ribonuclease H"/>
    <property type="match status" value="1"/>
</dbReference>
<dbReference type="SUPFAM" id="SSF53098">
    <property type="entry name" value="Ribonuclease H-like"/>
    <property type="match status" value="1"/>
</dbReference>
<dbReference type="EMBL" id="LN728830">
    <property type="protein sequence ID" value="CEP12908.1"/>
    <property type="molecule type" value="Genomic_DNA"/>
</dbReference>
<dbReference type="GO" id="GO:0003676">
    <property type="term" value="F:nucleic acid binding"/>
    <property type="evidence" value="ECO:0007669"/>
    <property type="project" value="InterPro"/>
</dbReference>
<sequence>MLGIFKQFSIDYVGPLPMSKSGCKYVLVCTEMFTRWPLAVATRKADAITAATFLYEEVFTKFGPITTLLSDNGSHFANQVLEKYVVLCNAKHKFGISPSELLFGVVPVDAERDSLLAFDKTLGFDRLLALPELRNEAILKDARERSKMPAVDYVRFLIYQNRISSTVAHTTAYMQLSNYSAFPMMTKYYLKYYLKPMLSQHPLPELWTHVVRNNKKGKQRQQQQNVSFNPVLITPPVSSAGSSQNASAATSTPKPIAMVRPFMNGIEEDSVL</sequence>
<dbReference type="OrthoDB" id="2286273at2759"/>
<dbReference type="GO" id="GO:0015074">
    <property type="term" value="P:DNA integration"/>
    <property type="evidence" value="ECO:0007669"/>
    <property type="project" value="InterPro"/>
</dbReference>
<dbReference type="PANTHER" id="PTHR47266">
    <property type="entry name" value="ENDONUCLEASE-RELATED"/>
    <property type="match status" value="1"/>
</dbReference>
<dbReference type="STRING" id="35722.A0A0B7NC24"/>
<dbReference type="PROSITE" id="PS50994">
    <property type="entry name" value="INTEGRASE"/>
    <property type="match status" value="1"/>
</dbReference>
<dbReference type="InterPro" id="IPR001584">
    <property type="entry name" value="Integrase_cat-core"/>
</dbReference>
<gene>
    <name evidence="2" type="primary">PARPA_06926.1 scaffold 25142</name>
</gene>
<protein>
    <recommendedName>
        <fullName evidence="1">Integrase catalytic domain-containing protein</fullName>
    </recommendedName>
</protein>
<dbReference type="Proteomes" id="UP000054107">
    <property type="component" value="Unassembled WGS sequence"/>
</dbReference>
<evidence type="ECO:0000313" key="2">
    <source>
        <dbReference type="EMBL" id="CEP12908.1"/>
    </source>
</evidence>
<dbReference type="GO" id="GO:0005634">
    <property type="term" value="C:nucleus"/>
    <property type="evidence" value="ECO:0007669"/>
    <property type="project" value="UniProtKB-ARBA"/>
</dbReference>
<dbReference type="Pfam" id="PF00665">
    <property type="entry name" value="rve"/>
    <property type="match status" value="1"/>
</dbReference>
<feature type="domain" description="Integrase catalytic" evidence="1">
    <location>
        <begin position="1"/>
        <end position="107"/>
    </location>
</feature>
<organism evidence="2 3">
    <name type="scientific">Parasitella parasitica</name>
    <dbReference type="NCBI Taxonomy" id="35722"/>
    <lineage>
        <taxon>Eukaryota</taxon>
        <taxon>Fungi</taxon>
        <taxon>Fungi incertae sedis</taxon>
        <taxon>Mucoromycota</taxon>
        <taxon>Mucoromycotina</taxon>
        <taxon>Mucoromycetes</taxon>
        <taxon>Mucorales</taxon>
        <taxon>Mucorineae</taxon>
        <taxon>Mucoraceae</taxon>
        <taxon>Parasitella</taxon>
    </lineage>
</organism>
<dbReference type="InterPro" id="IPR052160">
    <property type="entry name" value="Gypsy_RT_Integrase-like"/>
</dbReference>
<accession>A0A0B7NC24</accession>